<evidence type="ECO:0000313" key="2">
    <source>
        <dbReference type="Proteomes" id="UP000460558"/>
    </source>
</evidence>
<comment type="caution">
    <text evidence="1">The sequence shown here is derived from an EMBL/GenBank/DDBJ whole genome shotgun (WGS) entry which is preliminary data.</text>
</comment>
<organism evidence="1 2">
    <name type="scientific">Streptomyces katsurahamanus</name>
    <dbReference type="NCBI Taxonomy" id="2577098"/>
    <lineage>
        <taxon>Bacteria</taxon>
        <taxon>Bacillati</taxon>
        <taxon>Actinomycetota</taxon>
        <taxon>Actinomycetes</taxon>
        <taxon>Kitasatosporales</taxon>
        <taxon>Streptomycetaceae</taxon>
        <taxon>Streptomyces</taxon>
    </lineage>
</organism>
<evidence type="ECO:0000313" key="1">
    <source>
        <dbReference type="EMBL" id="MQS35929.1"/>
    </source>
</evidence>
<sequence>MVSVGGCTHRPLCPAPDAEDRSAAVSVSRDCLAGWALLCNGVIHFDDGGEVLPNGKIIAPLAQAAA</sequence>
<protein>
    <submittedName>
        <fullName evidence="1">Uncharacterized protein</fullName>
    </submittedName>
</protein>
<gene>
    <name evidence="1" type="ORF">FFZ77_10065</name>
</gene>
<dbReference type="InterPro" id="IPR046041">
    <property type="entry name" value="DUF5999"/>
</dbReference>
<accession>A0ABW9NS87</accession>
<dbReference type="Pfam" id="PF19462">
    <property type="entry name" value="DUF5999"/>
    <property type="match status" value="1"/>
</dbReference>
<reference evidence="1 2" key="1">
    <citation type="submission" date="2019-06" db="EMBL/GenBank/DDBJ databases">
        <title>Comparative genomics and metabolomics analyses of clavulanic acid producing Streptomyces species provides insight into specialized metabolism and evolution of beta-lactam biosynthetic gene clusters.</title>
        <authorList>
            <person name="Moore M.A."/>
            <person name="Cruz-Morales P."/>
            <person name="Barona Gomez F."/>
            <person name="Kapil T."/>
        </authorList>
    </citation>
    <scope>NUCLEOTIDE SEQUENCE [LARGE SCALE GENOMIC DNA]</scope>
    <source>
        <strain evidence="1 2">T-272</strain>
    </source>
</reference>
<keyword evidence="2" id="KW-1185">Reference proteome</keyword>
<dbReference type="Proteomes" id="UP000460558">
    <property type="component" value="Unassembled WGS sequence"/>
</dbReference>
<proteinExistence type="predicted"/>
<dbReference type="EMBL" id="VDEQ01000100">
    <property type="protein sequence ID" value="MQS35929.1"/>
    <property type="molecule type" value="Genomic_DNA"/>
</dbReference>
<name>A0ABW9NS87_9ACTN</name>